<dbReference type="SMART" id="SM01389">
    <property type="entry name" value="Spt4"/>
    <property type="match status" value="1"/>
</dbReference>
<keyword evidence="9" id="KW-0010">Activator</keyword>
<dbReference type="Proteomes" id="UP000612746">
    <property type="component" value="Unassembled WGS sequence"/>
</dbReference>
<dbReference type="GO" id="GO:0000993">
    <property type="term" value="F:RNA polymerase II complex binding"/>
    <property type="evidence" value="ECO:0007669"/>
    <property type="project" value="TreeGrafter"/>
</dbReference>
<gene>
    <name evidence="14" type="ORF">INT44_008555</name>
</gene>
<evidence type="ECO:0000256" key="6">
    <source>
        <dbReference type="ARBA" id="ARBA00022771"/>
    </source>
</evidence>
<dbReference type="OrthoDB" id="248751at2759"/>
<dbReference type="PANTHER" id="PTHR12882">
    <property type="entry name" value="SUPPRESSOR OF TY 4"/>
    <property type="match status" value="1"/>
</dbReference>
<evidence type="ECO:0000256" key="4">
    <source>
        <dbReference type="ARBA" id="ARBA00022491"/>
    </source>
</evidence>
<evidence type="ECO:0000256" key="8">
    <source>
        <dbReference type="ARBA" id="ARBA00023015"/>
    </source>
</evidence>
<keyword evidence="4" id="KW-0678">Repressor</keyword>
<dbReference type="CDD" id="cd07973">
    <property type="entry name" value="Spt4"/>
    <property type="match status" value="1"/>
</dbReference>
<dbReference type="SUPFAM" id="SSF63393">
    <property type="entry name" value="RNA polymerase subunits"/>
    <property type="match status" value="1"/>
</dbReference>
<reference evidence="14" key="1">
    <citation type="submission" date="2020-12" db="EMBL/GenBank/DDBJ databases">
        <title>Metabolic potential, ecology and presence of endohyphal bacteria is reflected in genomic diversity of Mucoromycotina.</title>
        <authorList>
            <person name="Muszewska A."/>
            <person name="Okrasinska A."/>
            <person name="Steczkiewicz K."/>
            <person name="Drgas O."/>
            <person name="Orlowska M."/>
            <person name="Perlinska-Lenart U."/>
            <person name="Aleksandrzak-Piekarczyk T."/>
            <person name="Szatraj K."/>
            <person name="Zielenkiewicz U."/>
            <person name="Pilsyk S."/>
            <person name="Malc E."/>
            <person name="Mieczkowski P."/>
            <person name="Kruszewska J.S."/>
            <person name="Biernat P."/>
            <person name="Pawlowska J."/>
        </authorList>
    </citation>
    <scope>NUCLEOTIDE SEQUENCE</scope>
    <source>
        <strain evidence="14">WA0000051536</strain>
    </source>
</reference>
<keyword evidence="15" id="KW-1185">Reference proteome</keyword>
<dbReference type="InterPro" id="IPR009287">
    <property type="entry name" value="Spt4"/>
</dbReference>
<evidence type="ECO:0000259" key="13">
    <source>
        <dbReference type="SMART" id="SM01389"/>
    </source>
</evidence>
<keyword evidence="5" id="KW-0479">Metal-binding</keyword>
<comment type="caution">
    <text evidence="14">The sequence shown here is derived from an EMBL/GenBank/DDBJ whole genome shotgun (WGS) entry which is preliminary data.</text>
</comment>
<dbReference type="GO" id="GO:0008270">
    <property type="term" value="F:zinc ion binding"/>
    <property type="evidence" value="ECO:0007669"/>
    <property type="project" value="UniProtKB-KW"/>
</dbReference>
<feature type="domain" description="Spt4/RpoE2 zinc finger" evidence="13">
    <location>
        <begin position="12"/>
        <end position="89"/>
    </location>
</feature>
<dbReference type="PANTHER" id="PTHR12882:SF1">
    <property type="entry name" value="TRANSCRIPTION ELONGATION FACTOR SPT4"/>
    <property type="match status" value="1"/>
</dbReference>
<evidence type="ECO:0000256" key="12">
    <source>
        <dbReference type="PIRNR" id="PIRNR025023"/>
    </source>
</evidence>
<evidence type="ECO:0000256" key="5">
    <source>
        <dbReference type="ARBA" id="ARBA00022723"/>
    </source>
</evidence>
<evidence type="ECO:0000256" key="11">
    <source>
        <dbReference type="ARBA" id="ARBA00023242"/>
    </source>
</evidence>
<evidence type="ECO:0000256" key="1">
    <source>
        <dbReference type="ARBA" id="ARBA00004123"/>
    </source>
</evidence>
<keyword evidence="7" id="KW-0862">Zinc</keyword>
<dbReference type="InterPro" id="IPR029040">
    <property type="entry name" value="RPABC4/Spt4"/>
</dbReference>
<evidence type="ECO:0000256" key="9">
    <source>
        <dbReference type="ARBA" id="ARBA00023159"/>
    </source>
</evidence>
<dbReference type="GO" id="GO:0006355">
    <property type="term" value="P:regulation of DNA-templated transcription"/>
    <property type="evidence" value="ECO:0007669"/>
    <property type="project" value="InterPro"/>
</dbReference>
<dbReference type="FunFam" id="3.30.40.210:FF:000001">
    <property type="entry name" value="Transcription elongation factor SPT4"/>
    <property type="match status" value="1"/>
</dbReference>
<comment type="subcellular location">
    <subcellularLocation>
        <location evidence="1 12">Nucleus</location>
    </subcellularLocation>
</comment>
<evidence type="ECO:0000256" key="7">
    <source>
        <dbReference type="ARBA" id="ARBA00022833"/>
    </source>
</evidence>
<evidence type="ECO:0000256" key="3">
    <source>
        <dbReference type="ARBA" id="ARBA00020182"/>
    </source>
</evidence>
<evidence type="ECO:0000256" key="10">
    <source>
        <dbReference type="ARBA" id="ARBA00023163"/>
    </source>
</evidence>
<evidence type="ECO:0000313" key="14">
    <source>
        <dbReference type="EMBL" id="KAG2181740.1"/>
    </source>
</evidence>
<organism evidence="14 15">
    <name type="scientific">Umbelopsis vinacea</name>
    <dbReference type="NCBI Taxonomy" id="44442"/>
    <lineage>
        <taxon>Eukaryota</taxon>
        <taxon>Fungi</taxon>
        <taxon>Fungi incertae sedis</taxon>
        <taxon>Mucoromycota</taxon>
        <taxon>Mucoromycotina</taxon>
        <taxon>Umbelopsidomycetes</taxon>
        <taxon>Umbelopsidales</taxon>
        <taxon>Umbelopsidaceae</taxon>
        <taxon>Umbelopsis</taxon>
    </lineage>
</organism>
<protein>
    <recommendedName>
        <fullName evidence="3 12">Transcription elongation factor SPT4</fullName>
    </recommendedName>
</protein>
<sequence>MANVLPHDKKQLRACLLCSLVKNASQFRESGCENCEDIMRMQGSVERVAECTSANFDGVIAMMRPDESWVGKWQRIDKFTRGIYAVRVSGRIPDDVEDELDRRGITYRPRDGSARD</sequence>
<keyword evidence="10 12" id="KW-0804">Transcription</keyword>
<comment type="similarity">
    <text evidence="2 12">Belongs to the SPT4 family.</text>
</comment>
<dbReference type="GO" id="GO:0032044">
    <property type="term" value="C:DSIF complex"/>
    <property type="evidence" value="ECO:0007669"/>
    <property type="project" value="TreeGrafter"/>
</dbReference>
<dbReference type="EMBL" id="JAEPRA010000008">
    <property type="protein sequence ID" value="KAG2181740.1"/>
    <property type="molecule type" value="Genomic_DNA"/>
</dbReference>
<dbReference type="Pfam" id="PF06093">
    <property type="entry name" value="Spt4"/>
    <property type="match status" value="1"/>
</dbReference>
<dbReference type="Gene3D" id="3.30.40.210">
    <property type="match status" value="1"/>
</dbReference>
<dbReference type="AlphaFoldDB" id="A0A8H7PXV9"/>
<dbReference type="GO" id="GO:0140673">
    <property type="term" value="P:transcription elongation-coupled chromatin remodeling"/>
    <property type="evidence" value="ECO:0007669"/>
    <property type="project" value="InterPro"/>
</dbReference>
<keyword evidence="8" id="KW-0805">Transcription regulation</keyword>
<evidence type="ECO:0000256" key="2">
    <source>
        <dbReference type="ARBA" id="ARBA00010464"/>
    </source>
</evidence>
<dbReference type="InterPro" id="IPR038510">
    <property type="entry name" value="Spt4_sf"/>
</dbReference>
<keyword evidence="6" id="KW-0863">Zinc-finger</keyword>
<dbReference type="PIRSF" id="PIRSF025023">
    <property type="entry name" value="Spt4"/>
    <property type="match status" value="1"/>
</dbReference>
<name>A0A8H7PXV9_9FUNG</name>
<proteinExistence type="inferred from homology"/>
<dbReference type="InterPro" id="IPR022800">
    <property type="entry name" value="Spt4/RpoE2_Znf"/>
</dbReference>
<keyword evidence="11 12" id="KW-0539">Nucleus</keyword>
<accession>A0A8H7PXV9</accession>
<evidence type="ECO:0000313" key="15">
    <source>
        <dbReference type="Proteomes" id="UP000612746"/>
    </source>
</evidence>
<comment type="function">
    <text evidence="12">The SPT4-SPT5 complex mediates both activation and inhibition of transcription elongation, and plays a role in pre-mRNA processing. This complex seems to be important for the stability of the RNA polymerase II elongation machinery on the chromatin template but not for the inherent ability of this machinery to translocate down the gene.</text>
</comment>